<proteinExistence type="inferred from homology"/>
<dbReference type="Pfam" id="PF03901">
    <property type="entry name" value="Glyco_transf_22"/>
    <property type="match status" value="1"/>
</dbReference>
<keyword evidence="5 10" id="KW-0812">Transmembrane</keyword>
<feature type="transmembrane region" description="Helical" evidence="10">
    <location>
        <begin position="241"/>
        <end position="261"/>
    </location>
</feature>
<dbReference type="PANTHER" id="PTHR22760">
    <property type="entry name" value="GLYCOSYLTRANSFERASE"/>
    <property type="match status" value="1"/>
</dbReference>
<feature type="transmembrane region" description="Helical" evidence="10">
    <location>
        <begin position="302"/>
        <end position="322"/>
    </location>
</feature>
<evidence type="ECO:0000313" key="12">
    <source>
        <dbReference type="EMBL" id="KAF9956225.1"/>
    </source>
</evidence>
<dbReference type="GO" id="GO:0005789">
    <property type="term" value="C:endoplasmic reticulum membrane"/>
    <property type="evidence" value="ECO:0007669"/>
    <property type="project" value="UniProtKB-SubCell"/>
</dbReference>
<dbReference type="EMBL" id="JAAAHW010006705">
    <property type="protein sequence ID" value="KAF9956225.1"/>
    <property type="molecule type" value="Genomic_DNA"/>
</dbReference>
<feature type="compositionally biased region" description="Low complexity" evidence="11">
    <location>
        <begin position="173"/>
        <end position="187"/>
    </location>
</feature>
<evidence type="ECO:0000256" key="4">
    <source>
        <dbReference type="ARBA" id="ARBA00022679"/>
    </source>
</evidence>
<dbReference type="PANTHER" id="PTHR22760:SF4">
    <property type="entry name" value="GPI MANNOSYLTRANSFERASE 3"/>
    <property type="match status" value="1"/>
</dbReference>
<dbReference type="GO" id="GO:0000026">
    <property type="term" value="F:alpha-1,2-mannosyltransferase activity"/>
    <property type="evidence" value="ECO:0007669"/>
    <property type="project" value="TreeGrafter"/>
</dbReference>
<sequence length="548" mass="62602">MTPPSPRLHRLKDTTLLTALIVFRTINACLVKTYFSPDEHWQALEVAHWITFGYGYLTWEWTVALRSVLHPALFAGLYKALAVLGIDDGWLFIYAPRLLQSLFAAIADFYAYQFADRLFENQLIANWTLFLSVTSWWNFFCSTRTLANSTEAALTIVALYYWPFSSVPPSSPSSPASSPSPSSPSEPAHSGKSSCQGHRTISLGIAFLTCVFRPTAAIMWIFMGVVLLIQYCMDSDRGSILTTLISVFIMSGSTILGTAILDSTLLYNEWVLTPINFLRVNVLQGISLFYGSSPWHWYLSQGLPLLFGIYLPFVLSGAWHALKSDTALNARMKHQVLYLSLWMLVVYSSLQHKEWRFLYPILYPLLPFAGHTFYNMFLPIYQDGTKSKSKMAITVVLLGVVIVNAVMAWYATMVHQRGVIDVMEWIRQEARVGQIRSAGFLMPCHSTPWLSSTHRRGAEPLNMWFVTCEPPLGNVDHATYKDESDIFYEDPVTFMDERVTKMAQENLTKDSHLIMFQDLLRSWPKMPQWMNNHGYREVKRTRENTMEF</sequence>
<evidence type="ECO:0000256" key="7">
    <source>
        <dbReference type="ARBA" id="ARBA00022989"/>
    </source>
</evidence>
<dbReference type="AlphaFoldDB" id="A0A9P6J0N7"/>
<evidence type="ECO:0000256" key="8">
    <source>
        <dbReference type="ARBA" id="ARBA00023136"/>
    </source>
</evidence>
<evidence type="ECO:0000313" key="13">
    <source>
        <dbReference type="Proteomes" id="UP000749646"/>
    </source>
</evidence>
<protein>
    <recommendedName>
        <fullName evidence="10">Mannosyltransferase</fullName>
        <ecNumber evidence="10">2.4.1.-</ecNumber>
    </recommendedName>
</protein>
<name>A0A9P6J0N7_9FUNG</name>
<feature type="transmembrane region" description="Helical" evidence="10">
    <location>
        <begin position="357"/>
        <end position="380"/>
    </location>
</feature>
<keyword evidence="8 10" id="KW-0472">Membrane</keyword>
<dbReference type="EC" id="2.4.1.-" evidence="10"/>
<dbReference type="InterPro" id="IPR005599">
    <property type="entry name" value="GPI_mannosylTrfase"/>
</dbReference>
<evidence type="ECO:0000256" key="10">
    <source>
        <dbReference type="RuleBase" id="RU363075"/>
    </source>
</evidence>
<comment type="function">
    <text evidence="9">Mannosyltransferase involved in glycosylphosphatidylinositol-anchor biosynthesis. Transfers the third mannose to Man2-GlcN-acyl-PI during GPI precursor assembly.</text>
</comment>
<keyword evidence="13" id="KW-1185">Reference proteome</keyword>
<accession>A0A9P6J0N7</accession>
<dbReference type="OrthoDB" id="416834at2759"/>
<organism evidence="12 13">
    <name type="scientific">Modicella reniformis</name>
    <dbReference type="NCBI Taxonomy" id="1440133"/>
    <lineage>
        <taxon>Eukaryota</taxon>
        <taxon>Fungi</taxon>
        <taxon>Fungi incertae sedis</taxon>
        <taxon>Mucoromycota</taxon>
        <taxon>Mortierellomycotina</taxon>
        <taxon>Mortierellomycetes</taxon>
        <taxon>Mortierellales</taxon>
        <taxon>Mortierellaceae</taxon>
        <taxon>Modicella</taxon>
    </lineage>
</organism>
<dbReference type="GO" id="GO:0006506">
    <property type="term" value="P:GPI anchor biosynthetic process"/>
    <property type="evidence" value="ECO:0007669"/>
    <property type="project" value="TreeGrafter"/>
</dbReference>
<comment type="caution">
    <text evidence="12">The sequence shown here is derived from an EMBL/GenBank/DDBJ whole genome shotgun (WGS) entry which is preliminary data.</text>
</comment>
<reference evidence="12" key="1">
    <citation type="journal article" date="2020" name="Fungal Divers.">
        <title>Resolving the Mortierellaceae phylogeny through synthesis of multi-gene phylogenetics and phylogenomics.</title>
        <authorList>
            <person name="Vandepol N."/>
            <person name="Liber J."/>
            <person name="Desiro A."/>
            <person name="Na H."/>
            <person name="Kennedy M."/>
            <person name="Barry K."/>
            <person name="Grigoriev I.V."/>
            <person name="Miller A.N."/>
            <person name="O'Donnell K."/>
            <person name="Stajich J.E."/>
            <person name="Bonito G."/>
        </authorList>
    </citation>
    <scope>NUCLEOTIDE SEQUENCE</scope>
    <source>
        <strain evidence="12">MES-2147</strain>
    </source>
</reference>
<evidence type="ECO:0000256" key="1">
    <source>
        <dbReference type="ARBA" id="ARBA00004477"/>
    </source>
</evidence>
<feature type="transmembrane region" description="Helical" evidence="10">
    <location>
        <begin position="392"/>
        <end position="411"/>
    </location>
</feature>
<keyword evidence="6 10" id="KW-0256">Endoplasmic reticulum</keyword>
<dbReference type="Proteomes" id="UP000749646">
    <property type="component" value="Unassembled WGS sequence"/>
</dbReference>
<feature type="transmembrane region" description="Helical" evidence="10">
    <location>
        <begin position="203"/>
        <end position="229"/>
    </location>
</feature>
<keyword evidence="4" id="KW-0808">Transferase</keyword>
<evidence type="ECO:0000256" key="3">
    <source>
        <dbReference type="ARBA" id="ARBA00022676"/>
    </source>
</evidence>
<evidence type="ECO:0000256" key="9">
    <source>
        <dbReference type="ARBA" id="ARBA00024708"/>
    </source>
</evidence>
<evidence type="ECO:0000256" key="6">
    <source>
        <dbReference type="ARBA" id="ARBA00022824"/>
    </source>
</evidence>
<evidence type="ECO:0000256" key="5">
    <source>
        <dbReference type="ARBA" id="ARBA00022692"/>
    </source>
</evidence>
<comment type="similarity">
    <text evidence="2">Belongs to the glycosyltransferase 22 family. PIGB subfamily.</text>
</comment>
<evidence type="ECO:0000256" key="11">
    <source>
        <dbReference type="SAM" id="MobiDB-lite"/>
    </source>
</evidence>
<evidence type="ECO:0000256" key="2">
    <source>
        <dbReference type="ARBA" id="ARBA00006065"/>
    </source>
</evidence>
<keyword evidence="7 10" id="KW-1133">Transmembrane helix</keyword>
<comment type="subcellular location">
    <subcellularLocation>
        <location evidence="1 10">Endoplasmic reticulum membrane</location>
        <topology evidence="1 10">Multi-pass membrane protein</topology>
    </subcellularLocation>
</comment>
<gene>
    <name evidence="12" type="ORF">BGZ65_002897</name>
</gene>
<keyword evidence="3 10" id="KW-0328">Glycosyltransferase</keyword>
<feature type="transmembrane region" description="Helical" evidence="10">
    <location>
        <begin position="334"/>
        <end position="351"/>
    </location>
</feature>
<feature type="region of interest" description="Disordered" evidence="11">
    <location>
        <begin position="173"/>
        <end position="194"/>
    </location>
</feature>